<dbReference type="EMBL" id="JANPWB010000009">
    <property type="protein sequence ID" value="KAJ1148554.1"/>
    <property type="molecule type" value="Genomic_DNA"/>
</dbReference>
<reference evidence="2" key="1">
    <citation type="journal article" date="2022" name="bioRxiv">
        <title>Sequencing and chromosome-scale assembly of the giantPleurodeles waltlgenome.</title>
        <authorList>
            <person name="Brown T."/>
            <person name="Elewa A."/>
            <person name="Iarovenko S."/>
            <person name="Subramanian E."/>
            <person name="Araus A.J."/>
            <person name="Petzold A."/>
            <person name="Susuki M."/>
            <person name="Suzuki K.-i.T."/>
            <person name="Hayashi T."/>
            <person name="Toyoda A."/>
            <person name="Oliveira C."/>
            <person name="Osipova E."/>
            <person name="Leigh N.D."/>
            <person name="Simon A."/>
            <person name="Yun M.H."/>
        </authorList>
    </citation>
    <scope>NUCLEOTIDE SEQUENCE</scope>
    <source>
        <strain evidence="2">20211129_DDA</strain>
        <tissue evidence="2">Liver</tissue>
    </source>
</reference>
<feature type="signal peptide" evidence="1">
    <location>
        <begin position="1"/>
        <end position="23"/>
    </location>
</feature>
<dbReference type="Proteomes" id="UP001066276">
    <property type="component" value="Chromosome 5"/>
</dbReference>
<accession>A0AAV7R8F0</accession>
<keyword evidence="3" id="KW-1185">Reference proteome</keyword>
<evidence type="ECO:0000313" key="2">
    <source>
        <dbReference type="EMBL" id="KAJ1148554.1"/>
    </source>
</evidence>
<dbReference type="AlphaFoldDB" id="A0AAV7R8F0"/>
<sequence length="157" mass="16507">MLPWPRYTLGWVSCFSLPLGTGSFLLPETPAAERPDAPWRTVCAPQSASLCQGPRSPAGGAGERDGACFFLGTRCQACPVCRGPGPPACDHVCGISPGLVLGKQESKSTPMCALGCSGGPLAAIMMPAGSAFYHVWWRRACPRGFHCDRVVTGRAIT</sequence>
<evidence type="ECO:0000256" key="1">
    <source>
        <dbReference type="SAM" id="SignalP"/>
    </source>
</evidence>
<organism evidence="2 3">
    <name type="scientific">Pleurodeles waltl</name>
    <name type="common">Iberian ribbed newt</name>
    <dbReference type="NCBI Taxonomy" id="8319"/>
    <lineage>
        <taxon>Eukaryota</taxon>
        <taxon>Metazoa</taxon>
        <taxon>Chordata</taxon>
        <taxon>Craniata</taxon>
        <taxon>Vertebrata</taxon>
        <taxon>Euteleostomi</taxon>
        <taxon>Amphibia</taxon>
        <taxon>Batrachia</taxon>
        <taxon>Caudata</taxon>
        <taxon>Salamandroidea</taxon>
        <taxon>Salamandridae</taxon>
        <taxon>Pleurodelinae</taxon>
        <taxon>Pleurodeles</taxon>
    </lineage>
</organism>
<keyword evidence="1" id="KW-0732">Signal</keyword>
<gene>
    <name evidence="2" type="ORF">NDU88_001382</name>
</gene>
<name>A0AAV7R8F0_PLEWA</name>
<proteinExistence type="predicted"/>
<protein>
    <submittedName>
        <fullName evidence="2">Uncharacterized protein</fullName>
    </submittedName>
</protein>
<evidence type="ECO:0000313" key="3">
    <source>
        <dbReference type="Proteomes" id="UP001066276"/>
    </source>
</evidence>
<feature type="chain" id="PRO_5043978440" evidence="1">
    <location>
        <begin position="24"/>
        <end position="157"/>
    </location>
</feature>
<comment type="caution">
    <text evidence="2">The sequence shown here is derived from an EMBL/GenBank/DDBJ whole genome shotgun (WGS) entry which is preliminary data.</text>
</comment>